<evidence type="ECO:0000256" key="5">
    <source>
        <dbReference type="ARBA" id="ARBA00012288"/>
    </source>
</evidence>
<dbReference type="PATRIC" id="fig|394096.3.peg.709"/>
<protein>
    <recommendedName>
        <fullName evidence="5 10">Uroporphyrinogen decarboxylase</fullName>
        <shortName evidence="10">UPD</shortName>
        <shortName evidence="10">URO-D</shortName>
        <ecNumber evidence="5 10">4.1.1.37</ecNumber>
    </recommendedName>
</protein>
<feature type="domain" description="Uroporphyrinogen decarboxylase (URO-D)" evidence="13">
    <location>
        <begin position="25"/>
        <end position="34"/>
    </location>
</feature>
<dbReference type="Pfam" id="PF01208">
    <property type="entry name" value="URO-D"/>
    <property type="match status" value="1"/>
</dbReference>
<dbReference type="InterPro" id="IPR006361">
    <property type="entry name" value="Uroporphyrinogen_deCO2ase_HemE"/>
</dbReference>
<dbReference type="CDD" id="cd00717">
    <property type="entry name" value="URO-D"/>
    <property type="match status" value="1"/>
</dbReference>
<evidence type="ECO:0000256" key="9">
    <source>
        <dbReference type="ARBA" id="ARBA00023244"/>
    </source>
</evidence>
<sequence length="356" mass="39112">MAPEGSSMNDRLLKAARRQPTDTTPIWLMRQAGRYLPEYRAIRGNIAFLDLCKHPDLAAEVTVQPITRLGVDAAIIFSDILIPVEAMGIALELGDKGPHFPNPVRTASDIERLGVPDPVQSTGFVAEAIRRTRKALNDSVPVIGFAGAPFTLAAYMVEGGGSKSYILIKRLLFEQPKLAHTLFQKLTDTLIPYLKMQVEAGAKIVQIFDSWGGELGAYDFERFSLPYLTRMVKELQATGVPVILFGTGMSTHLPLLKRTGADVIGQDWRIEMDQARKVLGPDVAVQGNLDPLHLFLPREELEARVVDILNRAGPLGHIFNLGHGILPPTDPDAAKFLVEAVHRHGIALRQGTTPQR</sequence>
<evidence type="ECO:0000256" key="8">
    <source>
        <dbReference type="ARBA" id="ARBA00023239"/>
    </source>
</evidence>
<dbReference type="InterPro" id="IPR000257">
    <property type="entry name" value="Uroporphyrinogen_deCOase"/>
</dbReference>
<evidence type="ECO:0000313" key="16">
    <source>
        <dbReference type="Proteomes" id="UP000028725"/>
    </source>
</evidence>
<evidence type="ECO:0000256" key="2">
    <source>
        <dbReference type="ARBA" id="ARBA00004804"/>
    </source>
</evidence>
<comment type="caution">
    <text evidence="15">The sequence shown here is derived from an EMBL/GenBank/DDBJ whole genome shotgun (WGS) entry which is preliminary data.</text>
</comment>
<evidence type="ECO:0000256" key="1">
    <source>
        <dbReference type="ARBA" id="ARBA00004514"/>
    </source>
</evidence>
<dbReference type="PROSITE" id="PS00906">
    <property type="entry name" value="UROD_1"/>
    <property type="match status" value="1"/>
</dbReference>
<dbReference type="Proteomes" id="UP000028725">
    <property type="component" value="Unassembled WGS sequence"/>
</dbReference>
<dbReference type="Gene3D" id="3.20.20.210">
    <property type="match status" value="1"/>
</dbReference>
<dbReference type="GO" id="GO:0005829">
    <property type="term" value="C:cytosol"/>
    <property type="evidence" value="ECO:0007669"/>
    <property type="project" value="UniProtKB-SubCell"/>
</dbReference>
<evidence type="ECO:0000256" key="6">
    <source>
        <dbReference type="ARBA" id="ARBA00022490"/>
    </source>
</evidence>
<keyword evidence="9 10" id="KW-0627">Porphyrin biosynthesis</keyword>
<dbReference type="HAMAP" id="MF_00218">
    <property type="entry name" value="URO_D"/>
    <property type="match status" value="1"/>
</dbReference>
<comment type="catalytic activity">
    <reaction evidence="10 11">
        <text>uroporphyrinogen III + 4 H(+) = coproporphyrinogen III + 4 CO2</text>
        <dbReference type="Rhea" id="RHEA:19865"/>
        <dbReference type="ChEBI" id="CHEBI:15378"/>
        <dbReference type="ChEBI" id="CHEBI:16526"/>
        <dbReference type="ChEBI" id="CHEBI:57308"/>
        <dbReference type="ChEBI" id="CHEBI:57309"/>
        <dbReference type="EC" id="4.1.1.37"/>
    </reaction>
</comment>
<dbReference type="FunFam" id="3.20.20.210:FF:000008">
    <property type="entry name" value="Uroporphyrinogen decarboxylase"/>
    <property type="match status" value="1"/>
</dbReference>
<dbReference type="SUPFAM" id="SSF51726">
    <property type="entry name" value="UROD/MetE-like"/>
    <property type="match status" value="1"/>
</dbReference>
<comment type="pathway">
    <text evidence="2 10 11">Porphyrin-containing compound metabolism; protoporphyrin-IX biosynthesis; coproporphyrinogen-III from 5-aminolevulinate: step 4/4.</text>
</comment>
<feature type="binding site" evidence="10">
    <location>
        <position position="79"/>
    </location>
    <ligand>
        <name>substrate</name>
    </ligand>
</feature>
<dbReference type="GO" id="GO:0004853">
    <property type="term" value="F:uroporphyrinogen decarboxylase activity"/>
    <property type="evidence" value="ECO:0007669"/>
    <property type="project" value="UniProtKB-UniRule"/>
</dbReference>
<evidence type="ECO:0000256" key="10">
    <source>
        <dbReference type="HAMAP-Rule" id="MF_00218"/>
    </source>
</evidence>
<reference evidence="15 16" key="1">
    <citation type="submission" date="2014-04" db="EMBL/GenBank/DDBJ databases">
        <title>Genome assembly of Hyalangium minutum DSM 14724.</title>
        <authorList>
            <person name="Sharma G."/>
            <person name="Subramanian S."/>
        </authorList>
    </citation>
    <scope>NUCLEOTIDE SEQUENCE [LARGE SCALE GENOMIC DNA]</scope>
    <source>
        <strain evidence="15 16">DSM 14724</strain>
    </source>
</reference>
<evidence type="ECO:0000256" key="7">
    <source>
        <dbReference type="ARBA" id="ARBA00022793"/>
    </source>
</evidence>
<evidence type="ECO:0000259" key="13">
    <source>
        <dbReference type="PROSITE" id="PS00906"/>
    </source>
</evidence>
<proteinExistence type="inferred from homology"/>
<evidence type="ECO:0000256" key="11">
    <source>
        <dbReference type="RuleBase" id="RU000554"/>
    </source>
</evidence>
<comment type="function">
    <text evidence="10">Catalyzes the decarboxylation of four acetate groups of uroporphyrinogen-III to yield coproporphyrinogen-III.</text>
</comment>
<name>A0A085WXP0_9BACT</name>
<feature type="binding site" evidence="10">
    <location>
        <position position="323"/>
    </location>
    <ligand>
        <name>substrate</name>
    </ligand>
</feature>
<feature type="binding site" evidence="10">
    <location>
        <begin position="30"/>
        <end position="34"/>
    </location>
    <ligand>
        <name>substrate</name>
    </ligand>
</feature>
<keyword evidence="7 10" id="KW-0210">Decarboxylase</keyword>
<keyword evidence="8 10" id="KW-0456">Lyase</keyword>
<evidence type="ECO:0000256" key="12">
    <source>
        <dbReference type="RuleBase" id="RU004169"/>
    </source>
</evidence>
<feature type="binding site" evidence="10">
    <location>
        <position position="210"/>
    </location>
    <ligand>
        <name>substrate</name>
    </ligand>
</feature>
<feature type="domain" description="Uroporphyrinogen decarboxylase (URO-D)" evidence="14">
    <location>
        <begin position="143"/>
        <end position="159"/>
    </location>
</feature>
<dbReference type="EC" id="4.1.1.37" evidence="5 10"/>
<dbReference type="GO" id="GO:0006782">
    <property type="term" value="P:protoporphyrinogen IX biosynthetic process"/>
    <property type="evidence" value="ECO:0007669"/>
    <property type="project" value="UniProtKB-UniRule"/>
</dbReference>
<accession>A0A085WXP0</accession>
<dbReference type="NCBIfam" id="TIGR01464">
    <property type="entry name" value="hemE"/>
    <property type="match status" value="1"/>
</dbReference>
<comment type="similarity">
    <text evidence="3 10 12">Belongs to the uroporphyrinogen decarboxylase family.</text>
</comment>
<dbReference type="STRING" id="394096.DB31_0716"/>
<dbReference type="InterPro" id="IPR038071">
    <property type="entry name" value="UROD/MetE-like_sf"/>
</dbReference>
<dbReference type="PROSITE" id="PS00907">
    <property type="entry name" value="UROD_2"/>
    <property type="match status" value="1"/>
</dbReference>
<dbReference type="PANTHER" id="PTHR21091">
    <property type="entry name" value="METHYLTETRAHYDROFOLATE:HOMOCYSTEINE METHYLTRANSFERASE RELATED"/>
    <property type="match status" value="1"/>
</dbReference>
<evidence type="ECO:0000256" key="4">
    <source>
        <dbReference type="ARBA" id="ARBA00011738"/>
    </source>
</evidence>
<comment type="subcellular location">
    <subcellularLocation>
        <location evidence="1">Cytoplasm</location>
        <location evidence="1">Cytosol</location>
    </subcellularLocation>
</comment>
<comment type="subunit">
    <text evidence="4 10">Homodimer.</text>
</comment>
<dbReference type="EMBL" id="JMCB01000001">
    <property type="protein sequence ID" value="KFE72453.1"/>
    <property type="molecule type" value="Genomic_DNA"/>
</dbReference>
<dbReference type="PANTHER" id="PTHR21091:SF169">
    <property type="entry name" value="UROPORPHYRINOGEN DECARBOXYLASE"/>
    <property type="match status" value="1"/>
</dbReference>
<evidence type="ECO:0000259" key="14">
    <source>
        <dbReference type="PROSITE" id="PS00907"/>
    </source>
</evidence>
<keyword evidence="16" id="KW-1185">Reference proteome</keyword>
<gene>
    <name evidence="10" type="primary">hemE</name>
    <name evidence="15" type="ORF">DB31_0716</name>
</gene>
<feature type="binding site" evidence="10">
    <location>
        <position position="155"/>
    </location>
    <ligand>
        <name>substrate</name>
    </ligand>
</feature>
<feature type="site" description="Transition state stabilizer" evidence="10">
    <location>
        <position position="79"/>
    </location>
</feature>
<evidence type="ECO:0000256" key="3">
    <source>
        <dbReference type="ARBA" id="ARBA00009935"/>
    </source>
</evidence>
<dbReference type="UniPathway" id="UPA00251">
    <property type="reaction ID" value="UER00321"/>
</dbReference>
<evidence type="ECO:0000313" key="15">
    <source>
        <dbReference type="EMBL" id="KFE72453.1"/>
    </source>
</evidence>
<dbReference type="AlphaFoldDB" id="A0A085WXP0"/>
<keyword evidence="6 10" id="KW-0963">Cytoplasm</keyword>
<organism evidence="15 16">
    <name type="scientific">Hyalangium minutum</name>
    <dbReference type="NCBI Taxonomy" id="394096"/>
    <lineage>
        <taxon>Bacteria</taxon>
        <taxon>Pseudomonadati</taxon>
        <taxon>Myxococcota</taxon>
        <taxon>Myxococcia</taxon>
        <taxon>Myxococcales</taxon>
        <taxon>Cystobacterineae</taxon>
        <taxon>Archangiaceae</taxon>
        <taxon>Hyalangium</taxon>
    </lineage>
</organism>
<comment type="caution">
    <text evidence="10">Lacks conserved residue(s) required for the propagation of feature annotation.</text>
</comment>